<evidence type="ECO:0000256" key="6">
    <source>
        <dbReference type="ARBA" id="ARBA00023277"/>
    </source>
</evidence>
<keyword evidence="4" id="KW-0256">Endoplasmic reticulum</keyword>
<evidence type="ECO:0000256" key="1">
    <source>
        <dbReference type="ARBA" id="ARBA00004240"/>
    </source>
</evidence>
<evidence type="ECO:0000256" key="5">
    <source>
        <dbReference type="ARBA" id="ARBA00023253"/>
    </source>
</evidence>
<comment type="pathway">
    <text evidence="2">Protein modification; protein glycosylation.</text>
</comment>
<keyword evidence="9" id="KW-1133">Transmembrane helix</keyword>
<dbReference type="Pfam" id="PF10250">
    <property type="entry name" value="O-FucT"/>
    <property type="match status" value="1"/>
</dbReference>
<dbReference type="InterPro" id="IPR019378">
    <property type="entry name" value="GDP-Fuc_O-FucTrfase"/>
</dbReference>
<organism evidence="10 11">
    <name type="scientific">Rhizoctonia solani</name>
    <dbReference type="NCBI Taxonomy" id="456999"/>
    <lineage>
        <taxon>Eukaryota</taxon>
        <taxon>Fungi</taxon>
        <taxon>Dikarya</taxon>
        <taxon>Basidiomycota</taxon>
        <taxon>Agaricomycotina</taxon>
        <taxon>Agaricomycetes</taxon>
        <taxon>Cantharellales</taxon>
        <taxon>Ceratobasidiaceae</taxon>
        <taxon>Rhizoctonia</taxon>
    </lineage>
</organism>
<dbReference type="GO" id="GO:0006004">
    <property type="term" value="P:fucose metabolic process"/>
    <property type="evidence" value="ECO:0007669"/>
    <property type="project" value="UniProtKB-KW"/>
</dbReference>
<gene>
    <name evidence="10" type="ORF">RDB_LOCUS52012</name>
</gene>
<name>A0A8H3GAG3_9AGAM</name>
<dbReference type="GO" id="GO:0005783">
    <property type="term" value="C:endoplasmic reticulum"/>
    <property type="evidence" value="ECO:0007669"/>
    <property type="project" value="UniProtKB-SubCell"/>
</dbReference>
<keyword evidence="9" id="KW-0472">Membrane</keyword>
<dbReference type="EMBL" id="CAJMWX010000987">
    <property type="protein sequence ID" value="CAE6441928.1"/>
    <property type="molecule type" value="Genomic_DNA"/>
</dbReference>
<keyword evidence="6" id="KW-0119">Carbohydrate metabolism</keyword>
<comment type="caution">
    <text evidence="10">The sequence shown here is derived from an EMBL/GenBank/DDBJ whole genome shotgun (WGS) entry which is preliminary data.</text>
</comment>
<comment type="subcellular location">
    <subcellularLocation>
        <location evidence="1">Endoplasmic reticulum</location>
    </subcellularLocation>
</comment>
<accession>A0A8H3GAG3</accession>
<dbReference type="Proteomes" id="UP000663888">
    <property type="component" value="Unassembled WGS sequence"/>
</dbReference>
<evidence type="ECO:0000256" key="4">
    <source>
        <dbReference type="ARBA" id="ARBA00022824"/>
    </source>
</evidence>
<dbReference type="AlphaFoldDB" id="A0A8H3GAG3"/>
<protein>
    <recommendedName>
        <fullName evidence="8">GDP-fucose protein O-fucosyltransferase 2</fullName>
    </recommendedName>
</protein>
<sequence length="495" mass="56833">MTGDSYAPISKEFRMAAPLPTSWTISRWIQARTRMRPRQFFVTVIMLIHLLFLVTFLHRRDWRLFAYPEEASWASDATNFDSIFIREAELPQHNLSAPYPEGKKGRYLRFSNQVWGSGWNNLLQERLMNTILAYETDRAPVFSPFEAWAHPPRDDTTTGGQRTVLVIPYNALLSGPTSGMSWGPGDHHPRAVSQNYWEVVCPTWERRIVDADEVMKVVGRESDGIRMLTEWANLIQNMQERCVEIKGTQTFDVFLFGSSRVLSLWDTFKSHPTVRFLEDSEVVKNAVSKNMAKLQPVSGAQRPFFPKSTGLIEGLLGIHIRRGDFRGDSNDNGHCLHLAKWASTYSGWNQLPQLHDKHVDPPRDGVEWGHYTPTIKDYYFKHCLPTPEQVASRIREIREETHARISHIFIATDAEEEFLTELRRVLAIDGWGPEKISTSKDLELNWQATSVNNVVDMSILARAEVFIGNGWSSMTSNVVMRRLTTGRSPENTRLW</sequence>
<dbReference type="CDD" id="cd11296">
    <property type="entry name" value="O-FucT_like"/>
    <property type="match status" value="1"/>
</dbReference>
<dbReference type="Gene3D" id="3.40.50.11350">
    <property type="match status" value="1"/>
</dbReference>
<feature type="transmembrane region" description="Helical" evidence="9">
    <location>
        <begin position="40"/>
        <end position="58"/>
    </location>
</feature>
<dbReference type="PANTHER" id="PTHR13398:SF0">
    <property type="entry name" value="GDP-FUCOSE PROTEIN O-FUCOSYLTRANSFERASE 2"/>
    <property type="match status" value="1"/>
</dbReference>
<dbReference type="PANTHER" id="PTHR13398">
    <property type="entry name" value="GDP-FUCOSE PROTEIN O-FUCOSYLTRANSFERASE 2"/>
    <property type="match status" value="1"/>
</dbReference>
<evidence type="ECO:0000313" key="10">
    <source>
        <dbReference type="EMBL" id="CAE6441928.1"/>
    </source>
</evidence>
<proteinExistence type="inferred from homology"/>
<evidence type="ECO:0000256" key="2">
    <source>
        <dbReference type="ARBA" id="ARBA00004922"/>
    </source>
</evidence>
<dbReference type="GO" id="GO:0046922">
    <property type="term" value="F:peptide-O-fucosyltransferase activity"/>
    <property type="evidence" value="ECO:0007669"/>
    <property type="project" value="InterPro"/>
</dbReference>
<evidence type="ECO:0000256" key="3">
    <source>
        <dbReference type="ARBA" id="ARBA00022679"/>
    </source>
</evidence>
<comment type="similarity">
    <text evidence="7">Belongs to the glycosyltransferase 68 family.</text>
</comment>
<evidence type="ECO:0000313" key="11">
    <source>
        <dbReference type="Proteomes" id="UP000663888"/>
    </source>
</evidence>
<keyword evidence="3" id="KW-0808">Transferase</keyword>
<evidence type="ECO:0000256" key="9">
    <source>
        <dbReference type="SAM" id="Phobius"/>
    </source>
</evidence>
<keyword evidence="9" id="KW-0812">Transmembrane</keyword>
<reference evidence="10" key="1">
    <citation type="submission" date="2021-01" db="EMBL/GenBank/DDBJ databases">
        <authorList>
            <person name="Kaushik A."/>
        </authorList>
    </citation>
    <scope>NUCLEOTIDE SEQUENCE</scope>
    <source>
        <strain evidence="10">AG4-R118</strain>
    </source>
</reference>
<keyword evidence="5" id="KW-0294">Fucose metabolism</keyword>
<evidence type="ECO:0000256" key="7">
    <source>
        <dbReference type="ARBA" id="ARBA00025803"/>
    </source>
</evidence>
<evidence type="ECO:0000256" key="8">
    <source>
        <dbReference type="ARBA" id="ARBA00026232"/>
    </source>
</evidence>
<dbReference type="InterPro" id="IPR045130">
    <property type="entry name" value="OFUT2-like"/>
</dbReference>